<dbReference type="AlphaFoldDB" id="A0A918PTP0"/>
<dbReference type="Gene3D" id="3.30.565.10">
    <property type="entry name" value="Histidine kinase-like ATPase, C-terminal domain"/>
    <property type="match status" value="1"/>
</dbReference>
<sequence length="158" mass="17338">MPGPFNSPTHRPTSANGSSTPPPGLDPHTARIQRIKLSFPPEADWVVRVRHLSGAILYRNGLTDPDLLHTTELLVSEIVTNAITHGGGEEVSFTLECDPRREIRIEVDDHGSGVPRIRYPSHDDESGRGMLLVDLLAQTWGRKGSCTWCTVPTQEVVA</sequence>
<reference evidence="4" key="1">
    <citation type="journal article" date="2014" name="Int. J. Syst. Evol. Microbiol.">
        <title>Complete genome sequence of Corynebacterium casei LMG S-19264T (=DSM 44701T), isolated from a smear-ripened cheese.</title>
        <authorList>
            <consortium name="US DOE Joint Genome Institute (JGI-PGF)"/>
            <person name="Walter F."/>
            <person name="Albersmeier A."/>
            <person name="Kalinowski J."/>
            <person name="Ruckert C."/>
        </authorList>
    </citation>
    <scope>NUCLEOTIDE SEQUENCE</scope>
    <source>
        <strain evidence="4">JCM 4988</strain>
    </source>
</reference>
<name>A0A918PTP0_9ACTN</name>
<evidence type="ECO:0000256" key="2">
    <source>
        <dbReference type="SAM" id="MobiDB-lite"/>
    </source>
</evidence>
<dbReference type="PANTHER" id="PTHR35526">
    <property type="entry name" value="ANTI-SIGMA-F FACTOR RSBW-RELATED"/>
    <property type="match status" value="1"/>
</dbReference>
<dbReference type="InterPro" id="IPR050267">
    <property type="entry name" value="Anti-sigma-factor_SerPK"/>
</dbReference>
<evidence type="ECO:0000313" key="5">
    <source>
        <dbReference type="Proteomes" id="UP000630936"/>
    </source>
</evidence>
<organism evidence="4 5">
    <name type="scientific">Streptomyces inusitatus</name>
    <dbReference type="NCBI Taxonomy" id="68221"/>
    <lineage>
        <taxon>Bacteria</taxon>
        <taxon>Bacillati</taxon>
        <taxon>Actinomycetota</taxon>
        <taxon>Actinomycetes</taxon>
        <taxon>Kitasatosporales</taxon>
        <taxon>Streptomycetaceae</taxon>
        <taxon>Streptomyces</taxon>
    </lineage>
</organism>
<proteinExistence type="predicted"/>
<evidence type="ECO:0000259" key="3">
    <source>
        <dbReference type="Pfam" id="PF13581"/>
    </source>
</evidence>
<gene>
    <name evidence="4" type="ORF">GCM10010387_13420</name>
</gene>
<feature type="region of interest" description="Disordered" evidence="2">
    <location>
        <begin position="1"/>
        <end position="28"/>
    </location>
</feature>
<protein>
    <submittedName>
        <fullName evidence="4">ATPase</fullName>
    </submittedName>
</protein>
<dbReference type="RefSeq" id="WP_190121916.1">
    <property type="nucleotide sequence ID" value="NZ_BMWG01000002.1"/>
</dbReference>
<feature type="compositionally biased region" description="Polar residues" evidence="2">
    <location>
        <begin position="1"/>
        <end position="19"/>
    </location>
</feature>
<dbReference type="CDD" id="cd16936">
    <property type="entry name" value="HATPase_RsbW-like"/>
    <property type="match status" value="1"/>
</dbReference>
<keyword evidence="1" id="KW-0808">Transferase</keyword>
<evidence type="ECO:0000313" key="4">
    <source>
        <dbReference type="EMBL" id="GGZ21630.1"/>
    </source>
</evidence>
<dbReference type="InterPro" id="IPR003594">
    <property type="entry name" value="HATPase_dom"/>
</dbReference>
<keyword evidence="1" id="KW-0723">Serine/threonine-protein kinase</keyword>
<dbReference type="Pfam" id="PF13581">
    <property type="entry name" value="HATPase_c_2"/>
    <property type="match status" value="1"/>
</dbReference>
<dbReference type="InterPro" id="IPR036890">
    <property type="entry name" value="HATPase_C_sf"/>
</dbReference>
<dbReference type="GO" id="GO:0004674">
    <property type="term" value="F:protein serine/threonine kinase activity"/>
    <property type="evidence" value="ECO:0007669"/>
    <property type="project" value="UniProtKB-KW"/>
</dbReference>
<accession>A0A918PTP0</accession>
<reference evidence="4" key="2">
    <citation type="submission" date="2020-09" db="EMBL/GenBank/DDBJ databases">
        <authorList>
            <person name="Sun Q."/>
            <person name="Ohkuma M."/>
        </authorList>
    </citation>
    <scope>NUCLEOTIDE SEQUENCE</scope>
    <source>
        <strain evidence="4">JCM 4988</strain>
    </source>
</reference>
<dbReference type="EMBL" id="BMWG01000002">
    <property type="protein sequence ID" value="GGZ21630.1"/>
    <property type="molecule type" value="Genomic_DNA"/>
</dbReference>
<evidence type="ECO:0000256" key="1">
    <source>
        <dbReference type="ARBA" id="ARBA00022527"/>
    </source>
</evidence>
<dbReference type="PANTHER" id="PTHR35526:SF3">
    <property type="entry name" value="ANTI-SIGMA-F FACTOR RSBW"/>
    <property type="match status" value="1"/>
</dbReference>
<keyword evidence="5" id="KW-1185">Reference proteome</keyword>
<keyword evidence="1" id="KW-0418">Kinase</keyword>
<dbReference type="SUPFAM" id="SSF55874">
    <property type="entry name" value="ATPase domain of HSP90 chaperone/DNA topoisomerase II/histidine kinase"/>
    <property type="match status" value="1"/>
</dbReference>
<comment type="caution">
    <text evidence="4">The sequence shown here is derived from an EMBL/GenBank/DDBJ whole genome shotgun (WGS) entry which is preliminary data.</text>
</comment>
<feature type="domain" description="Histidine kinase/HSP90-like ATPase" evidence="3">
    <location>
        <begin position="39"/>
        <end position="139"/>
    </location>
</feature>
<dbReference type="Proteomes" id="UP000630936">
    <property type="component" value="Unassembled WGS sequence"/>
</dbReference>